<accession>A0AAN6S6U5</accession>
<dbReference type="Proteomes" id="UP001303473">
    <property type="component" value="Unassembled WGS sequence"/>
</dbReference>
<feature type="chain" id="PRO_5043014943" evidence="2">
    <location>
        <begin position="27"/>
        <end position="695"/>
    </location>
</feature>
<evidence type="ECO:0000256" key="2">
    <source>
        <dbReference type="SAM" id="SignalP"/>
    </source>
</evidence>
<name>A0AAN6S6U5_9PEZI</name>
<dbReference type="CDD" id="cd11577">
    <property type="entry name" value="GH71"/>
    <property type="match status" value="1"/>
</dbReference>
<reference evidence="4" key="1">
    <citation type="journal article" date="2023" name="Mol. Phylogenet. Evol.">
        <title>Genome-scale phylogeny and comparative genomics of the fungal order Sordariales.</title>
        <authorList>
            <person name="Hensen N."/>
            <person name="Bonometti L."/>
            <person name="Westerberg I."/>
            <person name="Brannstrom I.O."/>
            <person name="Guillou S."/>
            <person name="Cros-Aarteil S."/>
            <person name="Calhoun S."/>
            <person name="Haridas S."/>
            <person name="Kuo A."/>
            <person name="Mondo S."/>
            <person name="Pangilinan J."/>
            <person name="Riley R."/>
            <person name="LaButti K."/>
            <person name="Andreopoulos B."/>
            <person name="Lipzen A."/>
            <person name="Chen C."/>
            <person name="Yan M."/>
            <person name="Daum C."/>
            <person name="Ng V."/>
            <person name="Clum A."/>
            <person name="Steindorff A."/>
            <person name="Ohm R.A."/>
            <person name="Martin F."/>
            <person name="Silar P."/>
            <person name="Natvig D.O."/>
            <person name="Lalanne C."/>
            <person name="Gautier V."/>
            <person name="Ament-Velasquez S.L."/>
            <person name="Kruys A."/>
            <person name="Hutchinson M.I."/>
            <person name="Powell A.J."/>
            <person name="Barry K."/>
            <person name="Miller A.N."/>
            <person name="Grigoriev I.V."/>
            <person name="Debuchy R."/>
            <person name="Gladieux P."/>
            <person name="Hiltunen Thoren M."/>
            <person name="Johannesson H."/>
        </authorList>
    </citation>
    <scope>NUCLEOTIDE SEQUENCE [LARGE SCALE GENOMIC DNA]</scope>
    <source>
        <strain evidence="4">CBS 340.73</strain>
    </source>
</reference>
<organism evidence="3 4">
    <name type="scientific">Diplogelasinospora grovesii</name>
    <dbReference type="NCBI Taxonomy" id="303347"/>
    <lineage>
        <taxon>Eukaryota</taxon>
        <taxon>Fungi</taxon>
        <taxon>Dikarya</taxon>
        <taxon>Ascomycota</taxon>
        <taxon>Pezizomycotina</taxon>
        <taxon>Sordariomycetes</taxon>
        <taxon>Sordariomycetidae</taxon>
        <taxon>Sordariales</taxon>
        <taxon>Diplogelasinosporaceae</taxon>
        <taxon>Diplogelasinospora</taxon>
    </lineage>
</organism>
<dbReference type="InterPro" id="IPR005197">
    <property type="entry name" value="Glyco_hydro_71"/>
</dbReference>
<feature type="compositionally biased region" description="Low complexity" evidence="1">
    <location>
        <begin position="509"/>
        <end position="524"/>
    </location>
</feature>
<proteinExistence type="predicted"/>
<evidence type="ECO:0000313" key="3">
    <source>
        <dbReference type="EMBL" id="KAK3942619.1"/>
    </source>
</evidence>
<protein>
    <submittedName>
        <fullName evidence="3">Glycosyl hydrolase family 71-domain-containing protein</fullName>
    </submittedName>
</protein>
<feature type="compositionally biased region" description="Low complexity" evidence="1">
    <location>
        <begin position="554"/>
        <end position="575"/>
    </location>
</feature>
<feature type="compositionally biased region" description="Polar residues" evidence="1">
    <location>
        <begin position="525"/>
        <end position="534"/>
    </location>
</feature>
<gene>
    <name evidence="3" type="ORF">QBC46DRAFT_447613</name>
</gene>
<feature type="compositionally biased region" description="Low complexity" evidence="1">
    <location>
        <begin position="583"/>
        <end position="610"/>
    </location>
</feature>
<evidence type="ECO:0000313" key="4">
    <source>
        <dbReference type="Proteomes" id="UP001303473"/>
    </source>
</evidence>
<feature type="signal peptide" evidence="2">
    <location>
        <begin position="1"/>
        <end position="26"/>
    </location>
</feature>
<comment type="caution">
    <text evidence="3">The sequence shown here is derived from an EMBL/GenBank/DDBJ whole genome shotgun (WGS) entry which is preliminary data.</text>
</comment>
<feature type="region of interest" description="Disordered" evidence="1">
    <location>
        <begin position="499"/>
        <end position="612"/>
    </location>
</feature>
<keyword evidence="4" id="KW-1185">Reference proteome</keyword>
<dbReference type="Pfam" id="PF03659">
    <property type="entry name" value="Glyco_hydro_71"/>
    <property type="match status" value="1"/>
</dbReference>
<evidence type="ECO:0000256" key="1">
    <source>
        <dbReference type="SAM" id="MobiDB-lite"/>
    </source>
</evidence>
<dbReference type="AlphaFoldDB" id="A0AAN6S6U5"/>
<keyword evidence="2" id="KW-0732">Signal</keyword>
<sequence>MKFLTQLARWVGATCLLAGSLPQIQAAPAGTGSSLAWRRQAPASNSSSSGTGKLVFCHFMIGIVGERTTAADYDGDMQRAKSLGIDAFALNIGVDPYTDKQLELAYESAAKNDMKVFISFDFNWFHISDAATVGQKIATYGKLPAQLKVDGKVFASSFAGDGLDVKAMKAAAGVDVFWAPNFHPEQTADPSDIDGALNWMAWPNNGMNKAPSAAGNITVQDGDNAYKKWLGAKPYIAPVSAWFSTHFGPEVPYSKNWVFPSDLLWFERWTEILTMQPPMLEIVTWNDYGESHYIGPLDSMHYDDGNSKWVNDMPHDGWLDMAKPFIAAYHAGADKVDEFVKEDQIIYWYRPTLKTLDCDTTDTTMVTANNGSGNYFQGRPNGVETMEDSVFVVSLLTSKGSITVTSGDNKAVTYDAPAGAYAQTIPMGVGKQVFELQRDGKSVLSGTSLKDVSDICICGIYNYNAYVGTLPFKPFGSLDKDGLASLTAGLHVSTCSPTPTLNGNGTGEATAPATVPATATATSTRGYSNSTMTKSTGSGSGSGSGSGMPATTAPHNTGSNTTPTPTHTMTATTGGSSYGSGSGSKPTTAGPTASPSPSHSAGSGSGSAPSDGCNGGTAGDGMSGNYLGLCQFACEQGYCPPGVCKCTSNGAPTKSVQDTGTTGCPLPGLGDGYKGLCAFGCARGYCPETACQSSC</sequence>
<keyword evidence="3" id="KW-0378">Hydrolase</keyword>
<dbReference type="GO" id="GO:0051118">
    <property type="term" value="F:glucan endo-1,3-alpha-glucosidase activity"/>
    <property type="evidence" value="ECO:0007669"/>
    <property type="project" value="InterPro"/>
</dbReference>
<dbReference type="EMBL" id="MU853772">
    <property type="protein sequence ID" value="KAK3942619.1"/>
    <property type="molecule type" value="Genomic_DNA"/>
</dbReference>
<dbReference type="Gene3D" id="3.20.20.80">
    <property type="entry name" value="Glycosidases"/>
    <property type="match status" value="1"/>
</dbReference>